<evidence type="ECO:0000313" key="2">
    <source>
        <dbReference type="EMBL" id="PWA30207.1"/>
    </source>
</evidence>
<feature type="compositionally biased region" description="Polar residues" evidence="1">
    <location>
        <begin position="78"/>
        <end position="89"/>
    </location>
</feature>
<evidence type="ECO:0000256" key="1">
    <source>
        <dbReference type="SAM" id="MobiDB-lite"/>
    </source>
</evidence>
<name>A0A315W3G5_GAMAF</name>
<dbReference type="InterPro" id="IPR029293">
    <property type="entry name" value="RHNO1"/>
</dbReference>
<dbReference type="GO" id="GO:0005634">
    <property type="term" value="C:nucleus"/>
    <property type="evidence" value="ECO:0007669"/>
    <property type="project" value="InterPro"/>
</dbReference>
<dbReference type="Pfam" id="PF15319">
    <property type="entry name" value="RHINO"/>
    <property type="match status" value="1"/>
</dbReference>
<dbReference type="OMA" id="PKHHYGS"/>
<reference evidence="2 3" key="1">
    <citation type="journal article" date="2018" name="G3 (Bethesda)">
        <title>A High-Quality Reference Genome for the Invasive Mosquitofish Gambusia affinis Using a Chicago Library.</title>
        <authorList>
            <person name="Hoffberg S.L."/>
            <person name="Troendle N.J."/>
            <person name="Glenn T.C."/>
            <person name="Mahmud O."/>
            <person name="Louha S."/>
            <person name="Chalopin D."/>
            <person name="Bennetzen J.L."/>
            <person name="Mauricio R."/>
        </authorList>
    </citation>
    <scope>NUCLEOTIDE SEQUENCE [LARGE SCALE GENOMIC DNA]</scope>
    <source>
        <strain evidence="2">NE01/NJP1002.9</strain>
        <tissue evidence="2">Muscle</tissue>
    </source>
</reference>
<dbReference type="OrthoDB" id="9942438at2759"/>
<feature type="region of interest" description="Disordered" evidence="1">
    <location>
        <begin position="1"/>
        <end position="21"/>
    </location>
</feature>
<feature type="compositionally biased region" description="Basic and acidic residues" evidence="1">
    <location>
        <begin position="1"/>
        <end position="10"/>
    </location>
</feature>
<gene>
    <name evidence="2" type="ORF">CCH79_00014955</name>
</gene>
<dbReference type="Proteomes" id="UP000250572">
    <property type="component" value="Unassembled WGS sequence"/>
</dbReference>
<organism evidence="2 3">
    <name type="scientific">Gambusia affinis</name>
    <name type="common">Western mosquitofish</name>
    <name type="synonym">Heterandria affinis</name>
    <dbReference type="NCBI Taxonomy" id="33528"/>
    <lineage>
        <taxon>Eukaryota</taxon>
        <taxon>Metazoa</taxon>
        <taxon>Chordata</taxon>
        <taxon>Craniata</taxon>
        <taxon>Vertebrata</taxon>
        <taxon>Euteleostomi</taxon>
        <taxon>Actinopterygii</taxon>
        <taxon>Neopterygii</taxon>
        <taxon>Teleostei</taxon>
        <taxon>Neoteleostei</taxon>
        <taxon>Acanthomorphata</taxon>
        <taxon>Ovalentaria</taxon>
        <taxon>Atherinomorphae</taxon>
        <taxon>Cyprinodontiformes</taxon>
        <taxon>Poeciliidae</taxon>
        <taxon>Poeciliinae</taxon>
        <taxon>Gambusia</taxon>
    </lineage>
</organism>
<dbReference type="EMBL" id="NHOQ01000443">
    <property type="protein sequence ID" value="PWA30207.1"/>
    <property type="molecule type" value="Genomic_DNA"/>
</dbReference>
<dbReference type="PANTHER" id="PTHR35541">
    <property type="entry name" value="RAD9, HUS1, RAD1-INTERACTING NUCLEAR ORPHAN PROTEIN 1"/>
    <property type="match status" value="1"/>
</dbReference>
<dbReference type="GO" id="GO:0071479">
    <property type="term" value="P:cellular response to ionizing radiation"/>
    <property type="evidence" value="ECO:0007669"/>
    <property type="project" value="InterPro"/>
</dbReference>
<evidence type="ECO:0000313" key="3">
    <source>
        <dbReference type="Proteomes" id="UP000250572"/>
    </source>
</evidence>
<accession>A0A315W3G5</accession>
<sequence>MPRKAIKADKPSLQFIERPVGGSKLQHAPEVRAAVNPKEFFPESLTHNSSDLNSWVNPQFDYSSAAAPPNRRGRRNGQKTSSLLDRCSQLSRKNSTYKYPSLSFHIRLKDQSQKQSRTTTTTKNAVSKVKKQPRASVCHSKTTANLAYSDTPKRQLVTAGKRNAEALPDGTASHSRSLDKLGIQSKEVTSRCRIPAEGASTPTSTKLITTEVSSVCPPPDVDTPERMWEEVNRSSSSPRFLLFAQPCTSPCSGQPETLVADTPERDYGVKMTWRRRKGLMLMLKERGLLADSDVLIHC</sequence>
<protein>
    <recommendedName>
        <fullName evidence="4">RAD9, HUS1, RAD1-interacting nuclear orphan protein 1</fullName>
    </recommendedName>
</protein>
<dbReference type="AlphaFoldDB" id="A0A315W3G5"/>
<dbReference type="STRING" id="33528.ENSGAFP00000024969"/>
<proteinExistence type="predicted"/>
<dbReference type="GO" id="GO:0000725">
    <property type="term" value="P:recombinational repair"/>
    <property type="evidence" value="ECO:0007669"/>
    <property type="project" value="TreeGrafter"/>
</dbReference>
<dbReference type="PANTHER" id="PTHR35541:SF1">
    <property type="entry name" value="RAD9, HUS1, RAD1-INTERACTING NUCLEAR ORPHAN PROTEIN 1"/>
    <property type="match status" value="1"/>
</dbReference>
<feature type="region of interest" description="Disordered" evidence="1">
    <location>
        <begin position="109"/>
        <end position="138"/>
    </location>
</feature>
<feature type="region of interest" description="Disordered" evidence="1">
    <location>
        <begin position="62"/>
        <end position="89"/>
    </location>
</feature>
<dbReference type="GO" id="GO:0005694">
    <property type="term" value="C:chromosome"/>
    <property type="evidence" value="ECO:0007669"/>
    <property type="project" value="TreeGrafter"/>
</dbReference>
<comment type="caution">
    <text evidence="2">The sequence shown here is derived from an EMBL/GenBank/DDBJ whole genome shotgun (WGS) entry which is preliminary data.</text>
</comment>
<keyword evidence="3" id="KW-1185">Reference proteome</keyword>
<evidence type="ECO:0008006" key="4">
    <source>
        <dbReference type="Google" id="ProtNLM"/>
    </source>
</evidence>
<dbReference type="GO" id="GO:0000077">
    <property type="term" value="P:DNA damage checkpoint signaling"/>
    <property type="evidence" value="ECO:0007669"/>
    <property type="project" value="InterPro"/>
</dbReference>